<sequence length="256" mass="27871">MSGLADRRRNLGPIDFQRIDIPSLDSDELTNNQGNATQPRPVFVRQGVAAQNSGSCYLEVGDIKIMATVNGPLQLRGEFQSQAEIEVSVNIQEFSGVENKEETSKSIAEFVKSCITPAIILEEIPKSLIQVSIRILSGTVGSAQKCASVNASIMALINAGIVLHDMVTAVSVVQKDEQFFVDVDVNENSENVNQLLVAYKPATKKIVSFQIMSAQAVSKESIEALLSYAEPACLHLRNAFASYLLEDYVKESSKSE</sequence>
<evidence type="ECO:0000256" key="5">
    <source>
        <dbReference type="ARBA" id="ARBA00022552"/>
    </source>
</evidence>
<protein>
    <recommendedName>
        <fullName evidence="9">Exoribonuclease phosphorolytic domain-containing protein</fullName>
    </recommendedName>
</protein>
<evidence type="ECO:0000259" key="9">
    <source>
        <dbReference type="Pfam" id="PF01138"/>
    </source>
</evidence>
<evidence type="ECO:0000256" key="6">
    <source>
        <dbReference type="ARBA" id="ARBA00022835"/>
    </source>
</evidence>
<dbReference type="GO" id="GO:0000176">
    <property type="term" value="C:nuclear exosome (RNase complex)"/>
    <property type="evidence" value="ECO:0007669"/>
    <property type="project" value="UniProtKB-ARBA"/>
</dbReference>
<gene>
    <name evidence="10" type="ORF">DASB73_009320</name>
</gene>
<dbReference type="PANTHER" id="PTHR11953:SF2">
    <property type="entry name" value="EXOSOME COMPLEX COMPONENT MTR3"/>
    <property type="match status" value="1"/>
</dbReference>
<evidence type="ECO:0000256" key="4">
    <source>
        <dbReference type="ARBA" id="ARBA00022490"/>
    </source>
</evidence>
<dbReference type="GO" id="GO:0071051">
    <property type="term" value="P:poly(A)-dependent snoRNA 3'-end processing"/>
    <property type="evidence" value="ECO:0007669"/>
    <property type="project" value="TreeGrafter"/>
</dbReference>
<name>A0AAV5REJ3_STABA</name>
<dbReference type="InterPro" id="IPR036345">
    <property type="entry name" value="ExoRNase_PH_dom2_sf"/>
</dbReference>
<evidence type="ECO:0000256" key="3">
    <source>
        <dbReference type="ARBA" id="ARBA00006678"/>
    </source>
</evidence>
<dbReference type="AlphaFoldDB" id="A0AAV5REJ3"/>
<evidence type="ECO:0000256" key="7">
    <source>
        <dbReference type="ARBA" id="ARBA00022884"/>
    </source>
</evidence>
<dbReference type="SUPFAM" id="SSF54211">
    <property type="entry name" value="Ribosomal protein S5 domain 2-like"/>
    <property type="match status" value="1"/>
</dbReference>
<proteinExistence type="inferred from homology"/>
<keyword evidence="7" id="KW-0694">RNA-binding</keyword>
<dbReference type="GO" id="GO:0016075">
    <property type="term" value="P:rRNA catabolic process"/>
    <property type="evidence" value="ECO:0007669"/>
    <property type="project" value="TreeGrafter"/>
</dbReference>
<dbReference type="InterPro" id="IPR001247">
    <property type="entry name" value="ExoRNase_PH_dom1"/>
</dbReference>
<keyword evidence="4" id="KW-0963">Cytoplasm</keyword>
<accession>A0AAV5REJ3</accession>
<keyword evidence="8" id="KW-0539">Nucleus</keyword>
<dbReference type="GO" id="GO:0000467">
    <property type="term" value="P:exonucleolytic trimming to generate mature 3'-end of 5.8S rRNA from tricistronic rRNA transcript (SSU-rRNA, 5.8S rRNA, LSU-rRNA)"/>
    <property type="evidence" value="ECO:0007669"/>
    <property type="project" value="UniProtKB-ARBA"/>
</dbReference>
<evidence type="ECO:0000256" key="1">
    <source>
        <dbReference type="ARBA" id="ARBA00004123"/>
    </source>
</evidence>
<keyword evidence="6" id="KW-0271">Exosome</keyword>
<dbReference type="Pfam" id="PF01138">
    <property type="entry name" value="RNase_PH"/>
    <property type="match status" value="1"/>
</dbReference>
<reference evidence="10 11" key="1">
    <citation type="journal article" date="2023" name="Elife">
        <title>Identification of key yeast species and microbe-microbe interactions impacting larval growth of Drosophila in the wild.</title>
        <authorList>
            <person name="Mure A."/>
            <person name="Sugiura Y."/>
            <person name="Maeda R."/>
            <person name="Honda K."/>
            <person name="Sakurai N."/>
            <person name="Takahashi Y."/>
            <person name="Watada M."/>
            <person name="Katoh T."/>
            <person name="Gotoh A."/>
            <person name="Gotoh Y."/>
            <person name="Taniguchi I."/>
            <person name="Nakamura K."/>
            <person name="Hayashi T."/>
            <person name="Katayama T."/>
            <person name="Uemura T."/>
            <person name="Hattori Y."/>
        </authorList>
    </citation>
    <scope>NUCLEOTIDE SEQUENCE [LARGE SCALE GENOMIC DNA]</scope>
    <source>
        <strain evidence="10 11">SB-73</strain>
    </source>
</reference>
<dbReference type="GO" id="GO:0005730">
    <property type="term" value="C:nucleolus"/>
    <property type="evidence" value="ECO:0007669"/>
    <property type="project" value="TreeGrafter"/>
</dbReference>
<dbReference type="PANTHER" id="PTHR11953">
    <property type="entry name" value="EXOSOME COMPLEX COMPONENT"/>
    <property type="match status" value="1"/>
</dbReference>
<dbReference type="Gene3D" id="3.30.230.70">
    <property type="entry name" value="GHMP Kinase, N-terminal domain"/>
    <property type="match status" value="1"/>
</dbReference>
<dbReference type="GO" id="GO:0003723">
    <property type="term" value="F:RNA binding"/>
    <property type="evidence" value="ECO:0007669"/>
    <property type="project" value="UniProtKB-KW"/>
</dbReference>
<keyword evidence="5" id="KW-0698">rRNA processing</keyword>
<evidence type="ECO:0000256" key="2">
    <source>
        <dbReference type="ARBA" id="ARBA00004496"/>
    </source>
</evidence>
<comment type="subcellular location">
    <subcellularLocation>
        <location evidence="2">Cytoplasm</location>
    </subcellularLocation>
    <subcellularLocation>
        <location evidence="1">Nucleus</location>
    </subcellularLocation>
</comment>
<dbReference type="GO" id="GO:0071038">
    <property type="term" value="P:TRAMP-dependent tRNA surveillance pathway"/>
    <property type="evidence" value="ECO:0007669"/>
    <property type="project" value="UniProtKB-ARBA"/>
</dbReference>
<dbReference type="Proteomes" id="UP001362899">
    <property type="component" value="Unassembled WGS sequence"/>
</dbReference>
<comment type="similarity">
    <text evidence="3">Belongs to the RNase PH family.</text>
</comment>
<organism evidence="10 11">
    <name type="scientific">Starmerella bacillaris</name>
    <name type="common">Yeast</name>
    <name type="synonym">Candida zemplinina</name>
    <dbReference type="NCBI Taxonomy" id="1247836"/>
    <lineage>
        <taxon>Eukaryota</taxon>
        <taxon>Fungi</taxon>
        <taxon>Dikarya</taxon>
        <taxon>Ascomycota</taxon>
        <taxon>Saccharomycotina</taxon>
        <taxon>Dipodascomycetes</taxon>
        <taxon>Dipodascales</taxon>
        <taxon>Trichomonascaceae</taxon>
        <taxon>Starmerella</taxon>
    </lineage>
</organism>
<dbReference type="GO" id="GO:0000177">
    <property type="term" value="C:cytoplasmic exosome (RNase complex)"/>
    <property type="evidence" value="ECO:0007669"/>
    <property type="project" value="TreeGrafter"/>
</dbReference>
<dbReference type="SUPFAM" id="SSF55666">
    <property type="entry name" value="Ribonuclease PH domain 2-like"/>
    <property type="match status" value="1"/>
</dbReference>
<comment type="caution">
    <text evidence="10">The sequence shown here is derived from an EMBL/GenBank/DDBJ whole genome shotgun (WGS) entry which is preliminary data.</text>
</comment>
<evidence type="ECO:0000313" key="10">
    <source>
        <dbReference type="EMBL" id="GMM49974.1"/>
    </source>
</evidence>
<dbReference type="EMBL" id="BTGC01000003">
    <property type="protein sequence ID" value="GMM49974.1"/>
    <property type="molecule type" value="Genomic_DNA"/>
</dbReference>
<evidence type="ECO:0000313" key="11">
    <source>
        <dbReference type="Proteomes" id="UP001362899"/>
    </source>
</evidence>
<dbReference type="InterPro" id="IPR027408">
    <property type="entry name" value="PNPase/RNase_PH_dom_sf"/>
</dbReference>
<dbReference type="InterPro" id="IPR020568">
    <property type="entry name" value="Ribosomal_Su5_D2-typ_SF"/>
</dbReference>
<dbReference type="GO" id="GO:0071028">
    <property type="term" value="P:nuclear mRNA surveillance"/>
    <property type="evidence" value="ECO:0007669"/>
    <property type="project" value="TreeGrafter"/>
</dbReference>
<evidence type="ECO:0000256" key="8">
    <source>
        <dbReference type="ARBA" id="ARBA00023242"/>
    </source>
</evidence>
<dbReference type="GO" id="GO:0034475">
    <property type="term" value="P:U4 snRNA 3'-end processing"/>
    <property type="evidence" value="ECO:0007669"/>
    <property type="project" value="TreeGrafter"/>
</dbReference>
<feature type="domain" description="Exoribonuclease phosphorolytic" evidence="9">
    <location>
        <begin position="39"/>
        <end position="161"/>
    </location>
</feature>
<dbReference type="InterPro" id="IPR050080">
    <property type="entry name" value="RNase_PH"/>
</dbReference>
<keyword evidence="11" id="KW-1185">Reference proteome</keyword>